<reference evidence="2 3" key="1">
    <citation type="journal article" date="2019" name="Commun. Biol.">
        <title>The bagworm genome reveals a unique fibroin gene that provides high tensile strength.</title>
        <authorList>
            <person name="Kono N."/>
            <person name="Nakamura H."/>
            <person name="Ohtoshi R."/>
            <person name="Tomita M."/>
            <person name="Numata K."/>
            <person name="Arakawa K."/>
        </authorList>
    </citation>
    <scope>NUCLEOTIDE SEQUENCE [LARGE SCALE GENOMIC DNA]</scope>
</reference>
<evidence type="ECO:0000256" key="1">
    <source>
        <dbReference type="SAM" id="MobiDB-lite"/>
    </source>
</evidence>
<dbReference type="EMBL" id="BGZK01000146">
    <property type="protein sequence ID" value="GBP23025.1"/>
    <property type="molecule type" value="Genomic_DNA"/>
</dbReference>
<feature type="region of interest" description="Disordered" evidence="1">
    <location>
        <begin position="28"/>
        <end position="51"/>
    </location>
</feature>
<dbReference type="AlphaFoldDB" id="A0A4C1U9E6"/>
<proteinExistence type="predicted"/>
<name>A0A4C1U9E6_EUMVA</name>
<evidence type="ECO:0000313" key="3">
    <source>
        <dbReference type="Proteomes" id="UP000299102"/>
    </source>
</evidence>
<comment type="caution">
    <text evidence="2">The sequence shown here is derived from an EMBL/GenBank/DDBJ whole genome shotgun (WGS) entry which is preliminary data.</text>
</comment>
<keyword evidence="3" id="KW-1185">Reference proteome</keyword>
<evidence type="ECO:0000313" key="2">
    <source>
        <dbReference type="EMBL" id="GBP23025.1"/>
    </source>
</evidence>
<protein>
    <submittedName>
        <fullName evidence="2">Uncharacterized protein</fullName>
    </submittedName>
</protein>
<accession>A0A4C1U9E6</accession>
<sequence length="90" mass="9828">MPFPTGASLGSRVTDYFRICFHSGGAHLTSDSVTRRPRPPTRPPRPRTVLTFLSNNHDDKTLRSVLEGVTPDKHLTSAGAECRPAISTGR</sequence>
<gene>
    <name evidence="2" type="ORF">EVAR_15699_1</name>
</gene>
<dbReference type="Proteomes" id="UP000299102">
    <property type="component" value="Unassembled WGS sequence"/>
</dbReference>
<organism evidence="2 3">
    <name type="scientific">Eumeta variegata</name>
    <name type="common">Bagworm moth</name>
    <name type="synonym">Eumeta japonica</name>
    <dbReference type="NCBI Taxonomy" id="151549"/>
    <lineage>
        <taxon>Eukaryota</taxon>
        <taxon>Metazoa</taxon>
        <taxon>Ecdysozoa</taxon>
        <taxon>Arthropoda</taxon>
        <taxon>Hexapoda</taxon>
        <taxon>Insecta</taxon>
        <taxon>Pterygota</taxon>
        <taxon>Neoptera</taxon>
        <taxon>Endopterygota</taxon>
        <taxon>Lepidoptera</taxon>
        <taxon>Glossata</taxon>
        <taxon>Ditrysia</taxon>
        <taxon>Tineoidea</taxon>
        <taxon>Psychidae</taxon>
        <taxon>Oiketicinae</taxon>
        <taxon>Eumeta</taxon>
    </lineage>
</organism>